<accession>A0A9W8LDG2</accession>
<organism evidence="3 4">
    <name type="scientific">Coemansia javaensis</name>
    <dbReference type="NCBI Taxonomy" id="2761396"/>
    <lineage>
        <taxon>Eukaryota</taxon>
        <taxon>Fungi</taxon>
        <taxon>Fungi incertae sedis</taxon>
        <taxon>Zoopagomycota</taxon>
        <taxon>Kickxellomycotina</taxon>
        <taxon>Kickxellomycetes</taxon>
        <taxon>Kickxellales</taxon>
        <taxon>Kickxellaceae</taxon>
        <taxon>Coemansia</taxon>
    </lineage>
</organism>
<keyword evidence="1" id="KW-0812">Transmembrane</keyword>
<sequence>MKTARMLVVAVAVAAATVAAAPLHHHHRRDGGPTLPLPASGETAGNFLGRLLAPLPVVGSLVAGLGLPPPKHA</sequence>
<feature type="chain" id="PRO_5040962053" evidence="2">
    <location>
        <begin position="21"/>
        <end position="73"/>
    </location>
</feature>
<feature type="transmembrane region" description="Helical" evidence="1">
    <location>
        <begin position="44"/>
        <end position="67"/>
    </location>
</feature>
<evidence type="ECO:0000313" key="3">
    <source>
        <dbReference type="EMBL" id="KAJ2777024.1"/>
    </source>
</evidence>
<proteinExistence type="predicted"/>
<reference evidence="3" key="1">
    <citation type="submission" date="2022-07" db="EMBL/GenBank/DDBJ databases">
        <title>Phylogenomic reconstructions and comparative analyses of Kickxellomycotina fungi.</title>
        <authorList>
            <person name="Reynolds N.K."/>
            <person name="Stajich J.E."/>
            <person name="Barry K."/>
            <person name="Grigoriev I.V."/>
            <person name="Crous P."/>
            <person name="Smith M.E."/>
        </authorList>
    </citation>
    <scope>NUCLEOTIDE SEQUENCE</scope>
    <source>
        <strain evidence="3">NBRC 105414</strain>
    </source>
</reference>
<dbReference type="OrthoDB" id="5589069at2759"/>
<keyword evidence="4" id="KW-1185">Reference proteome</keyword>
<dbReference type="AlphaFoldDB" id="A0A9W8LDG2"/>
<dbReference type="Proteomes" id="UP001140217">
    <property type="component" value="Unassembled WGS sequence"/>
</dbReference>
<evidence type="ECO:0000256" key="1">
    <source>
        <dbReference type="SAM" id="Phobius"/>
    </source>
</evidence>
<dbReference type="EMBL" id="JANBUL010000317">
    <property type="protein sequence ID" value="KAJ2777024.1"/>
    <property type="molecule type" value="Genomic_DNA"/>
</dbReference>
<keyword evidence="1" id="KW-1133">Transmembrane helix</keyword>
<keyword evidence="2" id="KW-0732">Signal</keyword>
<gene>
    <name evidence="3" type="ORF">H4R18_005367</name>
</gene>
<comment type="caution">
    <text evidence="3">The sequence shown here is derived from an EMBL/GenBank/DDBJ whole genome shotgun (WGS) entry which is preliminary data.</text>
</comment>
<protein>
    <submittedName>
        <fullName evidence="3">Uncharacterized protein</fullName>
    </submittedName>
</protein>
<evidence type="ECO:0000313" key="4">
    <source>
        <dbReference type="Proteomes" id="UP001140217"/>
    </source>
</evidence>
<feature type="signal peptide" evidence="2">
    <location>
        <begin position="1"/>
        <end position="20"/>
    </location>
</feature>
<keyword evidence="1" id="KW-0472">Membrane</keyword>
<name>A0A9W8LDG2_9FUNG</name>
<evidence type="ECO:0000256" key="2">
    <source>
        <dbReference type="SAM" id="SignalP"/>
    </source>
</evidence>